<protein>
    <recommendedName>
        <fullName evidence="3">GIY-YIG homing endonuclease</fullName>
    </recommendedName>
</protein>
<dbReference type="AlphaFoldDB" id="A0AAV0XNM4"/>
<keyword evidence="2" id="KW-1185">Reference proteome</keyword>
<proteinExistence type="predicted"/>
<dbReference type="Proteomes" id="UP001160148">
    <property type="component" value="Unassembled WGS sequence"/>
</dbReference>
<evidence type="ECO:0000313" key="2">
    <source>
        <dbReference type="Proteomes" id="UP001160148"/>
    </source>
</evidence>
<dbReference type="EMBL" id="CARXXK010000005">
    <property type="protein sequence ID" value="CAI6369027.1"/>
    <property type="molecule type" value="Genomic_DNA"/>
</dbReference>
<gene>
    <name evidence="1" type="ORF">MEUPH1_LOCUS23318</name>
</gene>
<accession>A0AAV0XNM4</accession>
<organism evidence="1 2">
    <name type="scientific">Macrosiphum euphorbiae</name>
    <name type="common">potato aphid</name>
    <dbReference type="NCBI Taxonomy" id="13131"/>
    <lineage>
        <taxon>Eukaryota</taxon>
        <taxon>Metazoa</taxon>
        <taxon>Ecdysozoa</taxon>
        <taxon>Arthropoda</taxon>
        <taxon>Hexapoda</taxon>
        <taxon>Insecta</taxon>
        <taxon>Pterygota</taxon>
        <taxon>Neoptera</taxon>
        <taxon>Paraneoptera</taxon>
        <taxon>Hemiptera</taxon>
        <taxon>Sternorrhyncha</taxon>
        <taxon>Aphidomorpha</taxon>
        <taxon>Aphidoidea</taxon>
        <taxon>Aphididae</taxon>
        <taxon>Macrosiphini</taxon>
        <taxon>Macrosiphum</taxon>
    </lineage>
</organism>
<reference evidence="1 2" key="1">
    <citation type="submission" date="2023-01" db="EMBL/GenBank/DDBJ databases">
        <authorList>
            <person name="Whitehead M."/>
        </authorList>
    </citation>
    <scope>NUCLEOTIDE SEQUENCE [LARGE SCALE GENOMIC DNA]</scope>
</reference>
<sequence>MNCFNISIGGYNSVVRHSTSKKHQTKLKACKISNVVNKYFVVKNSYEEELIVAAEIAKVYHTIKHYQSYNSLNCSLKLDKFIFEDSKLAVKISCGRTKCEAISQNVLSPRSLFHLYQQLKNHIILFYTN</sequence>
<name>A0AAV0XNM4_9HEMI</name>
<evidence type="ECO:0008006" key="3">
    <source>
        <dbReference type="Google" id="ProtNLM"/>
    </source>
</evidence>
<comment type="caution">
    <text evidence="1">The sequence shown here is derived from an EMBL/GenBank/DDBJ whole genome shotgun (WGS) entry which is preliminary data.</text>
</comment>
<evidence type="ECO:0000313" key="1">
    <source>
        <dbReference type="EMBL" id="CAI6369027.1"/>
    </source>
</evidence>